<keyword evidence="4" id="KW-0233">DNA recombination</keyword>
<evidence type="ECO:0000259" key="5">
    <source>
        <dbReference type="Pfam" id="PF01385"/>
    </source>
</evidence>
<dbReference type="Proteomes" id="UP001601992">
    <property type="component" value="Unassembled WGS sequence"/>
</dbReference>
<dbReference type="GO" id="GO:0004519">
    <property type="term" value="F:endonuclease activity"/>
    <property type="evidence" value="ECO:0007669"/>
    <property type="project" value="UniProtKB-KW"/>
</dbReference>
<keyword evidence="8" id="KW-1185">Reference proteome</keyword>
<protein>
    <submittedName>
        <fullName evidence="7">RNA-guided endonuclease InsQ/TnpB family protein</fullName>
    </submittedName>
</protein>
<evidence type="ECO:0000256" key="3">
    <source>
        <dbReference type="ARBA" id="ARBA00023125"/>
    </source>
</evidence>
<organism evidence="7 8">
    <name type="scientific">Nocardia jiangxiensis</name>
    <dbReference type="NCBI Taxonomy" id="282685"/>
    <lineage>
        <taxon>Bacteria</taxon>
        <taxon>Bacillati</taxon>
        <taxon>Actinomycetota</taxon>
        <taxon>Actinomycetes</taxon>
        <taxon>Mycobacteriales</taxon>
        <taxon>Nocardiaceae</taxon>
        <taxon>Nocardia</taxon>
    </lineage>
</organism>
<keyword evidence="2" id="KW-0815">Transposition</keyword>
<evidence type="ECO:0000256" key="1">
    <source>
        <dbReference type="ARBA" id="ARBA00008761"/>
    </source>
</evidence>
<dbReference type="RefSeq" id="WP_040825450.1">
    <property type="nucleotide sequence ID" value="NZ_JBIAQY010000002.1"/>
</dbReference>
<dbReference type="EMBL" id="JBIAQY010000002">
    <property type="protein sequence ID" value="MFF3567375.1"/>
    <property type="molecule type" value="Genomic_DNA"/>
</dbReference>
<dbReference type="NCBIfam" id="NF040570">
    <property type="entry name" value="guided_TnpB"/>
    <property type="match status" value="1"/>
</dbReference>
<sequence length="382" mass="43565">MDEVVRYTYRLRPGRAAEKALLADWGRCRWLWNEAVHQQRSGQKPTFAKLGKLLTRARGAMPWLREGSQVAQQQMLRDYARALDQSFTVKGRGRPKIKSRKSSQPSLEYTRRGFSIRAGRLVLPKDVTVPVVWSRDLPSEPTSVRVSRDSLGHWYASFVVRREIRPHPHGQGNIGIDWGVTTTATTTDPFFDLPHLGHRRRCAAELARAQRTMARRHRKGRSQSRGYAEAKRHVARLAKKAARRTAHDSRVWTKCVVDHHDLIAIEDFEPRFLAKSTLARKAADAAISAAKRELIERARRAGRKVVMVRPAYTTMTCSQCFARTKRLELHERNFRCPDCGYADSRDRNAARVILAVAERGHVSVEDVRQSDHLLRVDGSVAV</sequence>
<dbReference type="Pfam" id="PF01385">
    <property type="entry name" value="OrfB_IS605"/>
    <property type="match status" value="1"/>
</dbReference>
<evidence type="ECO:0000256" key="4">
    <source>
        <dbReference type="ARBA" id="ARBA00023172"/>
    </source>
</evidence>
<dbReference type="InterPro" id="IPR001959">
    <property type="entry name" value="Transposase"/>
</dbReference>
<feature type="domain" description="Cas12f1-like TNB" evidence="6">
    <location>
        <begin position="294"/>
        <end position="353"/>
    </location>
</feature>
<gene>
    <name evidence="7" type="ORF">ACFYXQ_06285</name>
</gene>
<dbReference type="InterPro" id="IPR010095">
    <property type="entry name" value="Cas12f1-like_TNB"/>
</dbReference>
<keyword evidence="7" id="KW-0540">Nuclease</keyword>
<keyword evidence="7" id="KW-0255">Endonuclease</keyword>
<keyword evidence="7" id="KW-0378">Hydrolase</keyword>
<evidence type="ECO:0000313" key="8">
    <source>
        <dbReference type="Proteomes" id="UP001601992"/>
    </source>
</evidence>
<comment type="similarity">
    <text evidence="1">In the C-terminal section; belongs to the transposase 35 family.</text>
</comment>
<keyword evidence="3" id="KW-0238">DNA-binding</keyword>
<name>A0ABW6RTM4_9NOCA</name>
<accession>A0ABW6RTM4</accession>
<dbReference type="Pfam" id="PF07282">
    <property type="entry name" value="Cas12f1-like_TNB"/>
    <property type="match status" value="1"/>
</dbReference>
<evidence type="ECO:0000313" key="7">
    <source>
        <dbReference type="EMBL" id="MFF3567375.1"/>
    </source>
</evidence>
<reference evidence="7 8" key="1">
    <citation type="submission" date="2024-10" db="EMBL/GenBank/DDBJ databases">
        <title>The Natural Products Discovery Center: Release of the First 8490 Sequenced Strains for Exploring Actinobacteria Biosynthetic Diversity.</title>
        <authorList>
            <person name="Kalkreuter E."/>
            <person name="Kautsar S.A."/>
            <person name="Yang D."/>
            <person name="Bader C.D."/>
            <person name="Teijaro C.N."/>
            <person name="Fluegel L."/>
            <person name="Davis C.M."/>
            <person name="Simpson J.R."/>
            <person name="Lauterbach L."/>
            <person name="Steele A.D."/>
            <person name="Gui C."/>
            <person name="Meng S."/>
            <person name="Li G."/>
            <person name="Viehrig K."/>
            <person name="Ye F."/>
            <person name="Su P."/>
            <person name="Kiefer A.F."/>
            <person name="Nichols A."/>
            <person name="Cepeda A.J."/>
            <person name="Yan W."/>
            <person name="Fan B."/>
            <person name="Jiang Y."/>
            <person name="Adhikari A."/>
            <person name="Zheng C.-J."/>
            <person name="Schuster L."/>
            <person name="Cowan T.M."/>
            <person name="Smanski M.J."/>
            <person name="Chevrette M.G."/>
            <person name="De Carvalho L.P.S."/>
            <person name="Shen B."/>
        </authorList>
    </citation>
    <scope>NUCLEOTIDE SEQUENCE [LARGE SCALE GENOMIC DNA]</scope>
    <source>
        <strain evidence="7 8">NPDC002593</strain>
    </source>
</reference>
<proteinExistence type="inferred from homology"/>
<comment type="caution">
    <text evidence="7">The sequence shown here is derived from an EMBL/GenBank/DDBJ whole genome shotgun (WGS) entry which is preliminary data.</text>
</comment>
<evidence type="ECO:0000259" key="6">
    <source>
        <dbReference type="Pfam" id="PF07282"/>
    </source>
</evidence>
<feature type="domain" description="Probable transposase IS891/IS1136/IS1341" evidence="5">
    <location>
        <begin position="162"/>
        <end position="268"/>
    </location>
</feature>
<evidence type="ECO:0000256" key="2">
    <source>
        <dbReference type="ARBA" id="ARBA00022578"/>
    </source>
</evidence>